<dbReference type="InterPro" id="IPR045155">
    <property type="entry name" value="Beta-lactam_cat"/>
</dbReference>
<dbReference type="SUPFAM" id="SSF56601">
    <property type="entry name" value="beta-lactamase/transpeptidase-like"/>
    <property type="match status" value="1"/>
</dbReference>
<dbReference type="GO" id="GO:0030655">
    <property type="term" value="P:beta-lactam antibiotic catabolic process"/>
    <property type="evidence" value="ECO:0007669"/>
    <property type="project" value="InterPro"/>
</dbReference>
<keyword evidence="2" id="KW-0472">Membrane</keyword>
<evidence type="ECO:0000313" key="5">
    <source>
        <dbReference type="Proteomes" id="UP000058446"/>
    </source>
</evidence>
<dbReference type="InterPro" id="IPR012338">
    <property type="entry name" value="Beta-lactam/transpept-like"/>
</dbReference>
<dbReference type="GO" id="GO:0008800">
    <property type="term" value="F:beta-lactamase activity"/>
    <property type="evidence" value="ECO:0007669"/>
    <property type="project" value="InterPro"/>
</dbReference>
<dbReference type="PANTHER" id="PTHR35333">
    <property type="entry name" value="BETA-LACTAMASE"/>
    <property type="match status" value="1"/>
</dbReference>
<evidence type="ECO:0000313" key="4">
    <source>
        <dbReference type="EMBL" id="ALA68740.1"/>
    </source>
</evidence>
<feature type="transmembrane region" description="Helical" evidence="2">
    <location>
        <begin position="265"/>
        <end position="282"/>
    </location>
</feature>
<name>A0A0K2H3Y3_9CORY</name>
<dbReference type="AlphaFoldDB" id="A0A0K2H3Y3"/>
<dbReference type="EMBL" id="CP006841">
    <property type="protein sequence ID" value="ALA68740.1"/>
    <property type="molecule type" value="Genomic_DNA"/>
</dbReference>
<dbReference type="KEGG" id="clw:CLAC_12185"/>
<keyword evidence="2" id="KW-1133">Transmembrane helix</keyword>
<dbReference type="Proteomes" id="UP000058446">
    <property type="component" value="Chromosome"/>
</dbReference>
<keyword evidence="2" id="KW-0812">Transmembrane</keyword>
<dbReference type="InterPro" id="IPR000871">
    <property type="entry name" value="Beta-lactam_class-A"/>
</dbReference>
<protein>
    <recommendedName>
        <fullName evidence="3">Beta-lactamase class A catalytic domain-containing protein</fullName>
    </recommendedName>
</protein>
<reference evidence="4 5" key="1">
    <citation type="submission" date="2013-10" db="EMBL/GenBank/DDBJ databases">
        <title>Complete genome sequence of Corynebacterium lactis DSM 45799(T), isolated from raw cow milk.</title>
        <authorList>
            <person name="Ruckert C."/>
            <person name="Albersmeier A."/>
            <person name="Lipski A."/>
            <person name="Kalinowski J."/>
        </authorList>
    </citation>
    <scope>NUCLEOTIDE SEQUENCE [LARGE SCALE GENOMIC DNA]</scope>
    <source>
        <strain evidence="4 5">RW2-5</strain>
    </source>
</reference>
<evidence type="ECO:0000256" key="2">
    <source>
        <dbReference type="SAM" id="Phobius"/>
    </source>
</evidence>
<dbReference type="STRING" id="1408189.CLAC_12185"/>
<dbReference type="PATRIC" id="fig|1408189.4.peg.2454"/>
<accession>A0A0K2H3Y3</accession>
<dbReference type="Gene3D" id="3.40.710.10">
    <property type="entry name" value="DD-peptidase/beta-lactamase superfamily"/>
    <property type="match status" value="1"/>
</dbReference>
<feature type="domain" description="Beta-lactamase class A catalytic" evidence="3">
    <location>
        <begin position="62"/>
        <end position="217"/>
    </location>
</feature>
<gene>
    <name evidence="4" type="ORF">CLAC_12185</name>
</gene>
<dbReference type="GO" id="GO:0046677">
    <property type="term" value="P:response to antibiotic"/>
    <property type="evidence" value="ECO:0007669"/>
    <property type="project" value="InterPro"/>
</dbReference>
<proteinExistence type="predicted"/>
<feature type="region of interest" description="Disordered" evidence="1">
    <location>
        <begin position="237"/>
        <end position="261"/>
    </location>
</feature>
<evidence type="ECO:0000259" key="3">
    <source>
        <dbReference type="Pfam" id="PF13354"/>
    </source>
</evidence>
<evidence type="ECO:0000256" key="1">
    <source>
        <dbReference type="SAM" id="MobiDB-lite"/>
    </source>
</evidence>
<organism evidence="4 5">
    <name type="scientific">Corynebacterium lactis RW2-5</name>
    <dbReference type="NCBI Taxonomy" id="1408189"/>
    <lineage>
        <taxon>Bacteria</taxon>
        <taxon>Bacillati</taxon>
        <taxon>Actinomycetota</taxon>
        <taxon>Actinomycetes</taxon>
        <taxon>Mycobacteriales</taxon>
        <taxon>Corynebacteriaceae</taxon>
        <taxon>Corynebacterium</taxon>
    </lineage>
</organism>
<dbReference type="Pfam" id="PF13354">
    <property type="entry name" value="Beta-lactamase2"/>
    <property type="match status" value="1"/>
</dbReference>
<keyword evidence="5" id="KW-1185">Reference proteome</keyword>
<dbReference type="PANTHER" id="PTHR35333:SF3">
    <property type="entry name" value="BETA-LACTAMASE-TYPE TRANSPEPTIDASE FOLD CONTAINING PROTEIN"/>
    <property type="match status" value="1"/>
</dbReference>
<sequence>MDAVTEELESGRSKIGIGILDRKTGEFLCNSHCNDSFELASLSKMFVADVVAYTNYTRPKGKDIEAGSGDMPVDGNQDAMARDDMIRYSDNEATDLLWSGYGGTAIVENIKERYGLSEATQANPDWGMTQSSAADMVAYFNGMLSEKGGLSDVETRYLRQLMYSLPRYSYGDADQNIGLKEALPKEMVANKSGWFDPEIRTTAGFFGDDDRYVIAVLGSYIEAEDLTKAVTEIFPDGEASTEDDSTVRNQPIISSSSNSSKTNPAIWAILAAIVGFLLGWIVRKQTSE</sequence>